<dbReference type="Gene3D" id="3.30.70.270">
    <property type="match status" value="2"/>
</dbReference>
<organism evidence="1 2">
    <name type="scientific">Marchantia polymorpha subsp. ruderalis</name>
    <dbReference type="NCBI Taxonomy" id="1480154"/>
    <lineage>
        <taxon>Eukaryota</taxon>
        <taxon>Viridiplantae</taxon>
        <taxon>Streptophyta</taxon>
        <taxon>Embryophyta</taxon>
        <taxon>Marchantiophyta</taxon>
        <taxon>Marchantiopsida</taxon>
        <taxon>Marchantiidae</taxon>
        <taxon>Marchantiales</taxon>
        <taxon>Marchantiaceae</taxon>
        <taxon>Marchantia</taxon>
    </lineage>
</organism>
<reference evidence="1" key="1">
    <citation type="submission" date="2016-03" db="EMBL/GenBank/DDBJ databases">
        <title>Mechanisms controlling the formation of the plant cell surface in tip-growing cells are functionally conserved among land plants.</title>
        <authorList>
            <person name="Honkanen S."/>
            <person name="Jones V.A."/>
            <person name="Morieri G."/>
            <person name="Champion C."/>
            <person name="Hetherington A.J."/>
            <person name="Kelly S."/>
            <person name="Saint-Marcoux D."/>
            <person name="Proust H."/>
            <person name="Prescott H."/>
            <person name="Dolan L."/>
        </authorList>
    </citation>
    <scope>NUCLEOTIDE SEQUENCE [LARGE SCALE GENOMIC DNA]</scope>
    <source>
        <tissue evidence="1">Whole gametophyte</tissue>
    </source>
</reference>
<dbReference type="EMBL" id="LVLJ01000358">
    <property type="protein sequence ID" value="OAE34678.1"/>
    <property type="molecule type" value="Genomic_DNA"/>
</dbReference>
<evidence type="ECO:0000313" key="2">
    <source>
        <dbReference type="Proteomes" id="UP000077202"/>
    </source>
</evidence>
<comment type="caution">
    <text evidence="1">The sequence shown here is derived from an EMBL/GenBank/DDBJ whole genome shotgun (WGS) entry which is preliminary data.</text>
</comment>
<dbReference type="InterPro" id="IPR050951">
    <property type="entry name" value="Retrovirus_Pol_polyprotein"/>
</dbReference>
<dbReference type="Proteomes" id="UP000077202">
    <property type="component" value="Unassembled WGS sequence"/>
</dbReference>
<dbReference type="InterPro" id="IPR043128">
    <property type="entry name" value="Rev_trsase/Diguanyl_cyclase"/>
</dbReference>
<dbReference type="SUPFAM" id="SSF56672">
    <property type="entry name" value="DNA/RNA polymerases"/>
    <property type="match status" value="1"/>
</dbReference>
<keyword evidence="2" id="KW-1185">Reference proteome</keyword>
<proteinExistence type="predicted"/>
<dbReference type="InterPro" id="IPR043502">
    <property type="entry name" value="DNA/RNA_pol_sf"/>
</dbReference>
<dbReference type="AlphaFoldDB" id="A0A176WNE1"/>
<evidence type="ECO:0000313" key="1">
    <source>
        <dbReference type="EMBL" id="OAE34678.1"/>
    </source>
</evidence>
<dbReference type="PANTHER" id="PTHR37984:SF5">
    <property type="entry name" value="PROTEIN NYNRIN-LIKE"/>
    <property type="match status" value="1"/>
</dbReference>
<protein>
    <recommendedName>
        <fullName evidence="3">Reverse transcriptase domain-containing protein</fullName>
    </recommendedName>
</protein>
<dbReference type="PANTHER" id="PTHR37984">
    <property type="entry name" value="PROTEIN CBG26694"/>
    <property type="match status" value="1"/>
</dbReference>
<name>A0A176WNE1_MARPO</name>
<dbReference type="Gene3D" id="3.10.10.10">
    <property type="entry name" value="HIV Type 1 Reverse Transcriptase, subunit A, domain 1"/>
    <property type="match status" value="1"/>
</dbReference>
<gene>
    <name evidence="1" type="ORF">AXG93_230s1020</name>
</gene>
<sequence>MKELGALIGPGIRIELASDTPIFCRLYRHSDMKRELIRSRTLELLEARLVELSHSEYALATVMPVKKDVHGNYTDRRMCGNHRLINRQTKADKYAMPTPKEIFDVIVLKRLRAHGLRLHPGKCKFFYEKVEYLSHVIYPCGLKVQQAKVEAIAHIPHPADVSRVRAFMVWRTITRGIRLSGVHRLGVANLNADGLSRNPCISQEDDIGARWHNEVDEEVVPDWHASDFMCWIRGASSREDHLTSYSSLQLPG</sequence>
<evidence type="ECO:0008006" key="3">
    <source>
        <dbReference type="Google" id="ProtNLM"/>
    </source>
</evidence>
<accession>A0A176WNE1</accession>